<dbReference type="Gramene" id="MELO3C030795.2.1">
    <property type="protein sequence ID" value="MELO3C030795.2.1"/>
    <property type="gene ID" value="MELO3C030795.2"/>
</dbReference>
<name>A0A9I9E9R7_CUCME</name>
<accession>A0A9I9E9R7</accession>
<protein>
    <submittedName>
        <fullName evidence="1">Uncharacterized protein</fullName>
    </submittedName>
</protein>
<proteinExistence type="predicted"/>
<reference evidence="1" key="1">
    <citation type="submission" date="2023-03" db="UniProtKB">
        <authorList>
            <consortium name="EnsemblPlants"/>
        </authorList>
    </citation>
    <scope>IDENTIFICATION</scope>
</reference>
<evidence type="ECO:0000313" key="1">
    <source>
        <dbReference type="EnsemblPlants" id="MELO3C030795.2.1"/>
    </source>
</evidence>
<dbReference type="AlphaFoldDB" id="A0A9I9E9R7"/>
<organism evidence="1">
    <name type="scientific">Cucumis melo</name>
    <name type="common">Muskmelon</name>
    <dbReference type="NCBI Taxonomy" id="3656"/>
    <lineage>
        <taxon>Eukaryota</taxon>
        <taxon>Viridiplantae</taxon>
        <taxon>Streptophyta</taxon>
        <taxon>Embryophyta</taxon>
        <taxon>Tracheophyta</taxon>
        <taxon>Spermatophyta</taxon>
        <taxon>Magnoliopsida</taxon>
        <taxon>eudicotyledons</taxon>
        <taxon>Gunneridae</taxon>
        <taxon>Pentapetalae</taxon>
        <taxon>rosids</taxon>
        <taxon>fabids</taxon>
        <taxon>Cucurbitales</taxon>
        <taxon>Cucurbitaceae</taxon>
        <taxon>Benincaseae</taxon>
        <taxon>Cucumis</taxon>
    </lineage>
</organism>
<dbReference type="EnsemblPlants" id="MELO3C030795.2.1">
    <property type="protein sequence ID" value="MELO3C030795.2.1"/>
    <property type="gene ID" value="MELO3C030795.2"/>
</dbReference>
<sequence>MSEIRALHFSNEKYEPLFHGKWVSFRDVEYPSTSLSSVFLGPQSDTRDVLIHKDTLLRVYPLITAPSPFTSSSSSSARAQQQHCSIPNFVLLPLLLLNLLPCRFKLSLAEENTTPFPLFLSLSLSTKPTYTTHSLHPSTHFLHPSTHHPIFTTVAPPLERQTPALELSAREDPKATQIEVVKQINLGSCDPDNTLVEVIAFRYWVDRLVLIDASVYAKGTGNLATLPRLIAYAGFKTLDYRLQPIDSVDLNKRRGTDSFAIIDWSSEAIFAAIH</sequence>